<feature type="transmembrane region" description="Helical" evidence="1">
    <location>
        <begin position="50"/>
        <end position="70"/>
    </location>
</feature>
<reference evidence="3 4" key="1">
    <citation type="journal article" date="2019" name="Int. J. Syst. Evol. Microbiol.">
        <title>The Global Catalogue of Microorganisms (GCM) 10K type strain sequencing project: providing services to taxonomists for standard genome sequencing and annotation.</title>
        <authorList>
            <consortium name="The Broad Institute Genomics Platform"/>
            <consortium name="The Broad Institute Genome Sequencing Center for Infectious Disease"/>
            <person name="Wu L."/>
            <person name="Ma J."/>
        </authorList>
    </citation>
    <scope>NUCLEOTIDE SEQUENCE [LARGE SCALE GENOMIC DNA]</scope>
    <source>
        <strain evidence="3 4">JCM 6307</strain>
    </source>
</reference>
<keyword evidence="1" id="KW-0472">Membrane</keyword>
<accession>A0ABN3MSA5</accession>
<dbReference type="Pfam" id="PF11127">
    <property type="entry name" value="YgaP-like_TM"/>
    <property type="match status" value="1"/>
</dbReference>
<organism evidence="3 4">
    <name type="scientific">Streptomyces thermolineatus</name>
    <dbReference type="NCBI Taxonomy" id="44033"/>
    <lineage>
        <taxon>Bacteria</taxon>
        <taxon>Bacillati</taxon>
        <taxon>Actinomycetota</taxon>
        <taxon>Actinomycetes</taxon>
        <taxon>Kitasatosporales</taxon>
        <taxon>Streptomycetaceae</taxon>
        <taxon>Streptomyces</taxon>
    </lineage>
</organism>
<keyword evidence="1" id="KW-0812">Transmembrane</keyword>
<dbReference type="InterPro" id="IPR021309">
    <property type="entry name" value="YgaP-like_TM"/>
</dbReference>
<keyword evidence="1" id="KW-1133">Transmembrane helix</keyword>
<comment type="caution">
    <text evidence="3">The sequence shown here is derived from an EMBL/GenBank/DDBJ whole genome shotgun (WGS) entry which is preliminary data.</text>
</comment>
<keyword evidence="4" id="KW-1185">Reference proteome</keyword>
<evidence type="ECO:0000256" key="1">
    <source>
        <dbReference type="SAM" id="Phobius"/>
    </source>
</evidence>
<evidence type="ECO:0000313" key="4">
    <source>
        <dbReference type="Proteomes" id="UP001501358"/>
    </source>
</evidence>
<feature type="domain" description="Inner membrane protein YgaP-like transmembrane" evidence="2">
    <location>
        <begin position="16"/>
        <end position="80"/>
    </location>
</feature>
<dbReference type="EMBL" id="BAAATA010000041">
    <property type="protein sequence ID" value="GAA2506855.1"/>
    <property type="molecule type" value="Genomic_DNA"/>
</dbReference>
<protein>
    <recommendedName>
        <fullName evidence="2">Inner membrane protein YgaP-like transmembrane domain-containing protein</fullName>
    </recommendedName>
</protein>
<proteinExistence type="predicted"/>
<gene>
    <name evidence="3" type="ORF">GCM10010406_49300</name>
</gene>
<evidence type="ECO:0000259" key="2">
    <source>
        <dbReference type="Pfam" id="PF11127"/>
    </source>
</evidence>
<dbReference type="RefSeq" id="WP_344385531.1">
    <property type="nucleotide sequence ID" value="NZ_BAAATA010000041.1"/>
</dbReference>
<evidence type="ECO:0000313" key="3">
    <source>
        <dbReference type="EMBL" id="GAA2506855.1"/>
    </source>
</evidence>
<name>A0ABN3MSA5_9ACTN</name>
<feature type="transmembrane region" description="Helical" evidence="1">
    <location>
        <begin position="24"/>
        <end position="44"/>
    </location>
</feature>
<sequence>MNARHATLHAPHRRSTNIVRTERVARLVAGLVVIALGIVLLTAAGSVLSVVLGAVVVLVGIVLTATGGLGHCPLYQKLGYTPPSLRGHH</sequence>
<dbReference type="Proteomes" id="UP001501358">
    <property type="component" value="Unassembled WGS sequence"/>
</dbReference>